<accession>A0A502FTL0</accession>
<proteinExistence type="predicted"/>
<dbReference type="PANTHER" id="PTHR31694">
    <property type="entry name" value="DESICCATION-LIKE PROTEIN"/>
    <property type="match status" value="1"/>
</dbReference>
<protein>
    <submittedName>
        <fullName evidence="2">Ferritin-like domain-containing protein</fullName>
    </submittedName>
</protein>
<dbReference type="OrthoDB" id="954262at2"/>
<evidence type="ECO:0000313" key="3">
    <source>
        <dbReference type="Proteomes" id="UP000319931"/>
    </source>
</evidence>
<dbReference type="Proteomes" id="UP000319931">
    <property type="component" value="Unassembled WGS sequence"/>
</dbReference>
<dbReference type="InterPro" id="IPR052965">
    <property type="entry name" value="Pigment-catalase-like"/>
</dbReference>
<evidence type="ECO:0000313" key="2">
    <source>
        <dbReference type="EMBL" id="TPG52740.1"/>
    </source>
</evidence>
<dbReference type="PANTHER" id="PTHR31694:SF26">
    <property type="entry name" value="OS05G0151100 PROTEIN"/>
    <property type="match status" value="1"/>
</dbReference>
<feature type="compositionally biased region" description="Low complexity" evidence="1">
    <location>
        <begin position="50"/>
        <end position="70"/>
    </location>
</feature>
<feature type="region of interest" description="Disordered" evidence="1">
    <location>
        <begin position="46"/>
        <end position="73"/>
    </location>
</feature>
<gene>
    <name evidence="2" type="ORF">EAH76_12755</name>
</gene>
<comment type="caution">
    <text evidence="2">The sequence shown here is derived from an EMBL/GenBank/DDBJ whole genome shotgun (WGS) entry which is preliminary data.</text>
</comment>
<dbReference type="AlphaFoldDB" id="A0A502FTL0"/>
<evidence type="ECO:0000256" key="1">
    <source>
        <dbReference type="SAM" id="MobiDB-lite"/>
    </source>
</evidence>
<reference evidence="2 3" key="1">
    <citation type="journal article" date="2019" name="Environ. Microbiol.">
        <title>Species interactions and distinct microbial communities in high Arctic permafrost affected cryosols are associated with the CH4 and CO2 gas fluxes.</title>
        <authorList>
            <person name="Altshuler I."/>
            <person name="Hamel J."/>
            <person name="Turney S."/>
            <person name="Magnuson E."/>
            <person name="Levesque R."/>
            <person name="Greer C."/>
            <person name="Whyte L.G."/>
        </authorList>
    </citation>
    <scope>NUCLEOTIDE SEQUENCE [LARGE SCALE GENOMIC DNA]</scope>
    <source>
        <strain evidence="2 3">E6.1</strain>
    </source>
</reference>
<organism evidence="2 3">
    <name type="scientific">Sphingomonas glacialis</name>
    <dbReference type="NCBI Taxonomy" id="658225"/>
    <lineage>
        <taxon>Bacteria</taxon>
        <taxon>Pseudomonadati</taxon>
        <taxon>Pseudomonadota</taxon>
        <taxon>Alphaproteobacteria</taxon>
        <taxon>Sphingomonadales</taxon>
        <taxon>Sphingomonadaceae</taxon>
        <taxon>Sphingomonas</taxon>
    </lineage>
</organism>
<name>A0A502FTL0_9SPHN</name>
<dbReference type="Pfam" id="PF13668">
    <property type="entry name" value="Ferritin_2"/>
    <property type="match status" value="1"/>
</dbReference>
<dbReference type="EMBL" id="RCZC01000003">
    <property type="protein sequence ID" value="TPG52740.1"/>
    <property type="molecule type" value="Genomic_DNA"/>
</dbReference>
<sequence>MIDSDILLQVLDAGERRRAERRNFLRSAGVASLAVGGASLLSACGGGSSGTDAGSTDTSTPTPSPSSTSTLQDQDTLNFALNLEYLEAQFYSYAVTGAGLPNVLIAKGDGNQTVQGTVTGGRKVSFTDPIVQQYAIEIAADEVAHVAFLRSALGAAAVAMPSINIDGGANGAFSAAARAAGIATTNGVVDSVNGTFDPYASDENFLLGAFIFEDVGVTAYKGAAQTINTTLLLDAAAGILATEAYHAGLIRTVLYSKGLTTPSLRVNAGLISNARDSLDGSADIDQGITGDSVTSNLVPVDANGLVYGRTAGQVLNVVYLNKNAVVGGGFFPNGLNGNIRTSAAN</sequence>
<keyword evidence="3" id="KW-1185">Reference proteome</keyword>
<dbReference type="RefSeq" id="WP_140850658.1">
    <property type="nucleotide sequence ID" value="NZ_RCZC01000003.1"/>
</dbReference>